<evidence type="ECO:0000313" key="1">
    <source>
        <dbReference type="EMBL" id="QDL30328.1"/>
    </source>
</evidence>
<dbReference type="EMBL" id="CP033893">
    <property type="protein sequence ID" value="QDL30328.1"/>
    <property type="molecule type" value="Genomic_DNA"/>
</dbReference>
<organism evidence="1 2">
    <name type="scientific">Serratia liquefaciens</name>
    <dbReference type="NCBI Taxonomy" id="614"/>
    <lineage>
        <taxon>Bacteria</taxon>
        <taxon>Pseudomonadati</taxon>
        <taxon>Pseudomonadota</taxon>
        <taxon>Gammaproteobacteria</taxon>
        <taxon>Enterobacterales</taxon>
        <taxon>Yersiniaceae</taxon>
        <taxon>Serratia</taxon>
    </lineage>
</organism>
<protein>
    <submittedName>
        <fullName evidence="1">Uncharacterized protein</fullName>
    </submittedName>
</protein>
<reference evidence="1 2" key="1">
    <citation type="submission" date="2018-11" db="EMBL/GenBank/DDBJ databases">
        <title>The first complete genome of Serratia liquefaciens isolated from metalophyte plant revel distinctness adaptive mechanisms in an extreme habitat.</title>
        <authorList>
            <person name="Caneschi W.L."/>
            <person name="Sanchez A.B."/>
            <person name="Felestrino E.B."/>
            <person name="Assis R.A.B."/>
            <person name="Lemes C.G.C."/>
            <person name="Cordeiro I.F."/>
            <person name="Fonseca N.P."/>
            <person name="Villa M."/>
            <person name="Vieira I.T."/>
            <person name="Moraes L.A."/>
            <person name="Kamino L.H.Y."/>
            <person name="do Carmo F."/>
            <person name="Garcia C.M."/>
            <person name="Almeida N.F."/>
            <person name="Silva R.S."/>
            <person name="Ferro J.A."/>
            <person name="Ferro M.I.T."/>
            <person name="Varani A.M."/>
            <person name="Ferreira R.M."/>
            <person name="dos Santos V.L."/>
            <person name="Silva U.C."/>
            <person name="Setubal J.C."/>
            <person name="Moreira L.M."/>
        </authorList>
    </citation>
    <scope>NUCLEOTIDE SEQUENCE [LARGE SCALE GENOMIC DNA]</scope>
    <source>
        <strain evidence="1 2">FG3</strain>
    </source>
</reference>
<sequence>MFNIMPVRQRRVIKNKKLYITLETLTFLSSIPLGYLCSKFDSLNEISIEVVLIYVPVSMIAVDYFYQRLVGEQALW</sequence>
<accession>A0A515CQ84</accession>
<dbReference type="AlphaFoldDB" id="A0A515CQ84"/>
<name>A0A515CQ84_SERLI</name>
<dbReference type="Proteomes" id="UP000317572">
    <property type="component" value="Chromosome"/>
</dbReference>
<gene>
    <name evidence="1" type="ORF">EGO53_00305</name>
</gene>
<proteinExistence type="predicted"/>
<evidence type="ECO:0000313" key="2">
    <source>
        <dbReference type="Proteomes" id="UP000317572"/>
    </source>
</evidence>